<dbReference type="OrthoDB" id="5522031at2"/>
<feature type="domain" description="Fungal lipase-type" evidence="1">
    <location>
        <begin position="128"/>
        <end position="260"/>
    </location>
</feature>
<sequence length="300" mass="31988">MNGNKFAEMARREFLANIAVIGGLAFFAPWTSPAIAKADVLGALQDTPTGFDPQFALDVPLPLSFAAYAVEEGGTVILPPGFVQTALIQVDRALAATTAQRHPTVTAIAVNTNIFGLMGRNATTRTAFVAFRGTDDFDDVLTDLDIIPERYAFLSGFGHVHSGFQTVYQLVRGSIAANLAATCAGCDQILITGHSLGAAMAVLAAPDVFVNMPPNIQPGLITFAGPRPGLCDFAKAFDNLIKSCFRVVNFLDLVPCLPPLIYVQVGTQVDVDSGGPIDPISRHSLFAYREGLEKLINHRP</sequence>
<dbReference type="CDD" id="cd00519">
    <property type="entry name" value="Lipase_3"/>
    <property type="match status" value="1"/>
</dbReference>
<reference evidence="2 3" key="1">
    <citation type="submission" date="2020-12" db="EMBL/GenBank/DDBJ databases">
        <title>Complete genome sequence of Mycobacterium heckeshornense JCM 15655T, closely related to a pathogenic non-tuberculous mycobacterial species Mycobacterium xenopi.</title>
        <authorList>
            <person name="Yoshida M."/>
            <person name="Fukano H."/>
            <person name="Asakura T."/>
            <person name="Suzuki M."/>
            <person name="Hoshino Y."/>
        </authorList>
    </citation>
    <scope>NUCLEOTIDE SEQUENCE [LARGE SCALE GENOMIC DNA]</scope>
    <source>
        <strain evidence="2 3">JCM 15655</strain>
    </source>
</reference>
<dbReference type="SUPFAM" id="SSF53474">
    <property type="entry name" value="alpha/beta-Hydrolases"/>
    <property type="match status" value="1"/>
</dbReference>
<dbReference type="Gene3D" id="3.40.50.1820">
    <property type="entry name" value="alpha/beta hydrolase"/>
    <property type="match status" value="1"/>
</dbReference>
<keyword evidence="3" id="KW-1185">Reference proteome</keyword>
<protein>
    <recommendedName>
        <fullName evidence="1">Fungal lipase-type domain-containing protein</fullName>
    </recommendedName>
</protein>
<dbReference type="PROSITE" id="PS51318">
    <property type="entry name" value="TAT"/>
    <property type="match status" value="1"/>
</dbReference>
<proteinExistence type="predicted"/>
<dbReference type="InterPro" id="IPR006311">
    <property type="entry name" value="TAT_signal"/>
</dbReference>
<name>A0A2G8BD53_9MYCO</name>
<evidence type="ECO:0000313" key="2">
    <source>
        <dbReference type="EMBL" id="BCO35790.1"/>
    </source>
</evidence>
<dbReference type="Pfam" id="PF01764">
    <property type="entry name" value="Lipase_3"/>
    <property type="match status" value="1"/>
</dbReference>
<dbReference type="EMBL" id="AP024237">
    <property type="protein sequence ID" value="BCO35790.1"/>
    <property type="molecule type" value="Genomic_DNA"/>
</dbReference>
<accession>A0A2G8BD53</accession>
<organism evidence="2 3">
    <name type="scientific">Mycobacterium heckeshornense</name>
    <dbReference type="NCBI Taxonomy" id="110505"/>
    <lineage>
        <taxon>Bacteria</taxon>
        <taxon>Bacillati</taxon>
        <taxon>Actinomycetota</taxon>
        <taxon>Actinomycetes</taxon>
        <taxon>Mycobacteriales</taxon>
        <taxon>Mycobacteriaceae</taxon>
        <taxon>Mycobacterium</taxon>
    </lineage>
</organism>
<dbReference type="GO" id="GO:0006629">
    <property type="term" value="P:lipid metabolic process"/>
    <property type="evidence" value="ECO:0007669"/>
    <property type="project" value="InterPro"/>
</dbReference>
<evidence type="ECO:0000259" key="1">
    <source>
        <dbReference type="Pfam" id="PF01764"/>
    </source>
</evidence>
<dbReference type="AlphaFoldDB" id="A0A2G8BD53"/>
<evidence type="ECO:0000313" key="3">
    <source>
        <dbReference type="Proteomes" id="UP000595446"/>
    </source>
</evidence>
<dbReference type="PANTHER" id="PTHR45856">
    <property type="entry name" value="ALPHA/BETA-HYDROLASES SUPERFAMILY PROTEIN"/>
    <property type="match status" value="1"/>
</dbReference>
<gene>
    <name evidence="2" type="ORF">MHEC_22230</name>
</gene>
<dbReference type="RefSeq" id="WP_082169831.1">
    <property type="nucleotide sequence ID" value="NZ_AP024237.1"/>
</dbReference>
<dbReference type="Proteomes" id="UP000595446">
    <property type="component" value="Chromosome"/>
</dbReference>
<dbReference type="InterPro" id="IPR051218">
    <property type="entry name" value="Sec_MonoDiacylglyc_Lipase"/>
</dbReference>
<dbReference type="InterPro" id="IPR029058">
    <property type="entry name" value="AB_hydrolase_fold"/>
</dbReference>
<dbReference type="InterPro" id="IPR002921">
    <property type="entry name" value="Fungal_lipase-type"/>
</dbReference>
<dbReference type="PANTHER" id="PTHR45856:SF11">
    <property type="entry name" value="FUNGAL LIPASE-LIKE DOMAIN-CONTAINING PROTEIN"/>
    <property type="match status" value="1"/>
</dbReference>